<keyword evidence="2" id="KW-0614">Plasmid</keyword>
<name>A0ABM8EDY6_9HYPH</name>
<evidence type="ECO:0000259" key="1">
    <source>
        <dbReference type="PROSITE" id="PS50075"/>
    </source>
</evidence>
<gene>
    <name evidence="2" type="ORF">SS37A_37680</name>
</gene>
<feature type="domain" description="Carrier" evidence="1">
    <location>
        <begin position="1"/>
        <end position="78"/>
    </location>
</feature>
<dbReference type="SUPFAM" id="SSF47336">
    <property type="entry name" value="ACP-like"/>
    <property type="match status" value="1"/>
</dbReference>
<reference evidence="2 3" key="1">
    <citation type="journal article" date="2023" name="Int. J. Syst. Evol. Microbiol.">
        <title>Methylocystis iwaonis sp. nov., a type II methane-oxidizing bacterium from surface soil of a rice paddy field in Japan, and emended description of the genus Methylocystis (ex Whittenbury et al. 1970) Bowman et al. 1993.</title>
        <authorList>
            <person name="Kaise H."/>
            <person name="Sawadogo J.B."/>
            <person name="Alam M.S."/>
            <person name="Ueno C."/>
            <person name="Dianou D."/>
            <person name="Shinjo R."/>
            <person name="Asakawa S."/>
        </authorList>
    </citation>
    <scope>NUCLEOTIDE SEQUENCE [LARGE SCALE GENOMIC DNA]</scope>
    <source>
        <strain evidence="2 3">SS37A-Re</strain>
    </source>
</reference>
<evidence type="ECO:0000313" key="3">
    <source>
        <dbReference type="Proteomes" id="UP001317629"/>
    </source>
</evidence>
<dbReference type="Pfam" id="PF00550">
    <property type="entry name" value="PP-binding"/>
    <property type="match status" value="1"/>
</dbReference>
<dbReference type="PROSITE" id="PS50075">
    <property type="entry name" value="CARRIER"/>
    <property type="match status" value="1"/>
</dbReference>
<geneLocation type="plasmid" evidence="2 3">
    <name>pSS37A-Re-1</name>
</geneLocation>
<dbReference type="InterPro" id="IPR009081">
    <property type="entry name" value="PP-bd_ACP"/>
</dbReference>
<proteinExistence type="predicted"/>
<protein>
    <recommendedName>
        <fullName evidence="1">Carrier domain-containing protein</fullName>
    </recommendedName>
</protein>
<dbReference type="Proteomes" id="UP001317629">
    <property type="component" value="Plasmid pSS37A-Re-1"/>
</dbReference>
<keyword evidence="3" id="KW-1185">Reference proteome</keyword>
<evidence type="ECO:0000313" key="2">
    <source>
        <dbReference type="EMBL" id="BDV36238.1"/>
    </source>
</evidence>
<sequence>MLANKILLLIAETCAGCESDQIELDTPLLELNFLDSSAFFDLVDLLNREAGVAIPLREVTPDNFASVRAIIDLVERLQSDAFAAQA</sequence>
<dbReference type="RefSeq" id="WP_281932208.1">
    <property type="nucleotide sequence ID" value="NZ_AP027143.1"/>
</dbReference>
<dbReference type="Gene3D" id="1.10.1200.10">
    <property type="entry name" value="ACP-like"/>
    <property type="match status" value="1"/>
</dbReference>
<dbReference type="EMBL" id="AP027143">
    <property type="protein sequence ID" value="BDV36238.1"/>
    <property type="molecule type" value="Genomic_DNA"/>
</dbReference>
<dbReference type="InterPro" id="IPR036736">
    <property type="entry name" value="ACP-like_sf"/>
</dbReference>
<organism evidence="2 3">
    <name type="scientific">Methylocystis iwaonis</name>
    <dbReference type="NCBI Taxonomy" id="2885079"/>
    <lineage>
        <taxon>Bacteria</taxon>
        <taxon>Pseudomonadati</taxon>
        <taxon>Pseudomonadota</taxon>
        <taxon>Alphaproteobacteria</taxon>
        <taxon>Hyphomicrobiales</taxon>
        <taxon>Methylocystaceae</taxon>
        <taxon>Methylocystis</taxon>
    </lineage>
</organism>
<accession>A0ABM8EDY6</accession>